<dbReference type="OrthoDB" id="9804721at2"/>
<dbReference type="Pfam" id="PF00582">
    <property type="entry name" value="Usp"/>
    <property type="match status" value="1"/>
</dbReference>
<evidence type="ECO:0000313" key="3">
    <source>
        <dbReference type="EMBL" id="SFM65170.1"/>
    </source>
</evidence>
<dbReference type="InterPro" id="IPR006016">
    <property type="entry name" value="UspA"/>
</dbReference>
<keyword evidence="4" id="KW-1185">Reference proteome</keyword>
<comment type="similarity">
    <text evidence="1">Belongs to the universal stress protein A family.</text>
</comment>
<name>A0A1I4SLE1_9BURK</name>
<reference evidence="3 4" key="1">
    <citation type="submission" date="2016-10" db="EMBL/GenBank/DDBJ databases">
        <authorList>
            <person name="de Groot N.N."/>
        </authorList>
    </citation>
    <scope>NUCLEOTIDE SEQUENCE [LARGE SCALE GENOMIC DNA]</scope>
    <source>
        <strain evidence="3 4">ATCC 43154</strain>
    </source>
</reference>
<dbReference type="EMBL" id="FOTW01000026">
    <property type="protein sequence ID" value="SFM65170.1"/>
    <property type="molecule type" value="Genomic_DNA"/>
</dbReference>
<sequence>MSYKTILVHLDQSAHNAERSRIAADLAQQHQAHLVGAAPTGLSRFAYPHNPAAAPAAPALAGHLAFLRQRAEAALAGFDAMAARRGIASCERRLVDDETEAGLVLQARYSDLLVLSQTDPDEASPNLIAALPEYAVLHCARPVLVLPYAGRFERVGEQALVAWDGSMEATRAITGALPLLRRARKVTLAVFNPPAAYSVHGEQPGADIALYLARHGVPVEVAQQATELDIGNALLSLAADLGSDLLVMGAYGHSRLREVVLGGATRTVLATMTVPVLMAH</sequence>
<protein>
    <submittedName>
        <fullName evidence="3">Universal stress protein family protein</fullName>
    </submittedName>
</protein>
<dbReference type="SUPFAM" id="SSF52402">
    <property type="entry name" value="Adenine nucleotide alpha hydrolases-like"/>
    <property type="match status" value="2"/>
</dbReference>
<dbReference type="Gene3D" id="3.40.50.12370">
    <property type="match status" value="1"/>
</dbReference>
<accession>A0A1I4SLE1</accession>
<dbReference type="STRING" id="758825.SAMN02982985_04842"/>
<dbReference type="InterPro" id="IPR006015">
    <property type="entry name" value="Universal_stress_UspA"/>
</dbReference>
<proteinExistence type="inferred from homology"/>
<evidence type="ECO:0000259" key="2">
    <source>
        <dbReference type="Pfam" id="PF00582"/>
    </source>
</evidence>
<dbReference type="PRINTS" id="PR01438">
    <property type="entry name" value="UNVRSLSTRESS"/>
</dbReference>
<feature type="domain" description="UspA" evidence="2">
    <location>
        <begin position="160"/>
        <end position="279"/>
    </location>
</feature>
<evidence type="ECO:0000313" key="4">
    <source>
        <dbReference type="Proteomes" id="UP000199470"/>
    </source>
</evidence>
<dbReference type="PANTHER" id="PTHR46268">
    <property type="entry name" value="STRESS RESPONSE PROTEIN NHAX"/>
    <property type="match status" value="1"/>
</dbReference>
<dbReference type="Proteomes" id="UP000199470">
    <property type="component" value="Unassembled WGS sequence"/>
</dbReference>
<evidence type="ECO:0000256" key="1">
    <source>
        <dbReference type="ARBA" id="ARBA00008791"/>
    </source>
</evidence>
<dbReference type="PANTHER" id="PTHR46268:SF15">
    <property type="entry name" value="UNIVERSAL STRESS PROTEIN HP_0031"/>
    <property type="match status" value="1"/>
</dbReference>
<dbReference type="RefSeq" id="WP_093390269.1">
    <property type="nucleotide sequence ID" value="NZ_FOTW01000026.1"/>
</dbReference>
<organism evidence="3 4">
    <name type="scientific">Rugamonas rubra</name>
    <dbReference type="NCBI Taxonomy" id="758825"/>
    <lineage>
        <taxon>Bacteria</taxon>
        <taxon>Pseudomonadati</taxon>
        <taxon>Pseudomonadota</taxon>
        <taxon>Betaproteobacteria</taxon>
        <taxon>Burkholderiales</taxon>
        <taxon>Oxalobacteraceae</taxon>
        <taxon>Telluria group</taxon>
        <taxon>Rugamonas</taxon>
    </lineage>
</organism>
<dbReference type="AlphaFoldDB" id="A0A1I4SLE1"/>
<gene>
    <name evidence="3" type="ORF">SAMN02982985_04842</name>
</gene>
<dbReference type="CDD" id="cd00293">
    <property type="entry name" value="USP-like"/>
    <property type="match status" value="1"/>
</dbReference>